<evidence type="ECO:0000313" key="2">
    <source>
        <dbReference type="Proteomes" id="UP001652700"/>
    </source>
</evidence>
<dbReference type="RefSeq" id="XP_050505855.1">
    <property type="nucleotide sequence ID" value="XM_050649898.1"/>
</dbReference>
<protein>
    <submittedName>
        <fullName evidence="1">Uncharacterized protein</fullName>
    </submittedName>
</protein>
<dbReference type="Gene3D" id="3.60.10.10">
    <property type="entry name" value="Endonuclease/exonuclease/phosphatase"/>
    <property type="match status" value="1"/>
</dbReference>
<keyword evidence="2" id="KW-1185">Reference proteome</keyword>
<dbReference type="SUPFAM" id="SSF56219">
    <property type="entry name" value="DNase I-like"/>
    <property type="match status" value="1"/>
</dbReference>
<proteinExistence type="predicted"/>
<reference evidence="1" key="1">
    <citation type="submission" date="2025-05" db="UniProtKB">
        <authorList>
            <consortium name="EnsemblMetazoa"/>
        </authorList>
    </citation>
    <scope>IDENTIFICATION</scope>
</reference>
<sequence>MASWKVRGINGKAIELREETRNKNIETVALTETKKEGRGTIILEKGMLLIYSKVVETKRAQARVACIIKMNIINKVKNWIYYNEHILRVDVVMDIEETNTKLIICYGPDEDATKNENNEFWDKFPEVINICTCRENYDHRRHEQ</sequence>
<organism evidence="1 2">
    <name type="scientific">Diabrotica virgifera virgifera</name>
    <name type="common">western corn rootworm</name>
    <dbReference type="NCBI Taxonomy" id="50390"/>
    <lineage>
        <taxon>Eukaryota</taxon>
        <taxon>Metazoa</taxon>
        <taxon>Ecdysozoa</taxon>
        <taxon>Arthropoda</taxon>
        <taxon>Hexapoda</taxon>
        <taxon>Insecta</taxon>
        <taxon>Pterygota</taxon>
        <taxon>Neoptera</taxon>
        <taxon>Endopterygota</taxon>
        <taxon>Coleoptera</taxon>
        <taxon>Polyphaga</taxon>
        <taxon>Cucujiformia</taxon>
        <taxon>Chrysomeloidea</taxon>
        <taxon>Chrysomelidae</taxon>
        <taxon>Galerucinae</taxon>
        <taxon>Diabroticina</taxon>
        <taxon>Diabroticites</taxon>
        <taxon>Diabrotica</taxon>
    </lineage>
</organism>
<dbReference type="GeneID" id="126884103"/>
<dbReference type="InterPro" id="IPR036691">
    <property type="entry name" value="Endo/exonu/phosph_ase_sf"/>
</dbReference>
<dbReference type="Proteomes" id="UP001652700">
    <property type="component" value="Unplaced"/>
</dbReference>
<accession>A0ABM5K6P1</accession>
<evidence type="ECO:0000313" key="1">
    <source>
        <dbReference type="EnsemblMetazoa" id="XP_050505855.1"/>
    </source>
</evidence>
<name>A0ABM5K6P1_DIAVI</name>
<dbReference type="EnsemblMetazoa" id="XM_050649898.1">
    <property type="protein sequence ID" value="XP_050505855.1"/>
    <property type="gene ID" value="LOC126884103"/>
</dbReference>